<reference evidence="1 2" key="1">
    <citation type="submission" date="2023-01" db="EMBL/GenBank/DDBJ databases">
        <title>Novel diversity within Roseofilum (Cyanobacteria; Desertifilaceae) from marine benthic mats with descriptions of four novel species.</title>
        <authorList>
            <person name="Wang Y."/>
            <person name="Berthold D.E."/>
            <person name="Hu J."/>
            <person name="Lefler F.W."/>
            <person name="Laughinghouse H.D. IV."/>
        </authorList>
    </citation>
    <scope>NUCLEOTIDE SEQUENCE [LARGE SCALE GENOMIC DNA]</scope>
    <source>
        <strain evidence="1 2">BLCC-M154</strain>
    </source>
</reference>
<dbReference type="Pfam" id="PF05542">
    <property type="entry name" value="DUF760"/>
    <property type="match status" value="1"/>
</dbReference>
<dbReference type="PANTHER" id="PTHR33598">
    <property type="entry name" value="OS02G0833400 PROTEIN"/>
    <property type="match status" value="1"/>
</dbReference>
<dbReference type="PANTHER" id="PTHR33598:SF2">
    <property type="entry name" value="MAR-BINDING FILAMENT-LIKE PROTEIN"/>
    <property type="match status" value="1"/>
</dbReference>
<protein>
    <submittedName>
        <fullName evidence="1">DUF760 domain-containing protein</fullName>
    </submittedName>
</protein>
<dbReference type="EMBL" id="JAQOSP010000097">
    <property type="protein sequence ID" value="MDJ1170667.1"/>
    <property type="molecule type" value="Genomic_DNA"/>
</dbReference>
<name>A0ABT7AUS6_9CYAN</name>
<dbReference type="Proteomes" id="UP001235303">
    <property type="component" value="Unassembled WGS sequence"/>
</dbReference>
<dbReference type="InterPro" id="IPR008479">
    <property type="entry name" value="DUF760"/>
</dbReference>
<gene>
    <name evidence="1" type="ORF">PMG71_14640</name>
</gene>
<organism evidence="1 2">
    <name type="scientific">Roseofilum acuticapitatum BLCC-M154</name>
    <dbReference type="NCBI Taxonomy" id="3022444"/>
    <lineage>
        <taxon>Bacteria</taxon>
        <taxon>Bacillati</taxon>
        <taxon>Cyanobacteriota</taxon>
        <taxon>Cyanophyceae</taxon>
        <taxon>Desertifilales</taxon>
        <taxon>Desertifilaceae</taxon>
        <taxon>Roseofilum</taxon>
        <taxon>Roseofilum acuticapitatum</taxon>
    </lineage>
</organism>
<evidence type="ECO:0000313" key="2">
    <source>
        <dbReference type="Proteomes" id="UP001235303"/>
    </source>
</evidence>
<sequence length="111" mass="12367">MNHNLPSQHAHFFEQLANDNNALGQYLYSLDSEAINHLSQPSKDALSVMEHNIVGLLGHLPPDHFGVSITTSREQLGRLLASAMMTGYFLHKAETRMGLEDHLANLDDEES</sequence>
<comment type="caution">
    <text evidence="1">The sequence shown here is derived from an EMBL/GenBank/DDBJ whole genome shotgun (WGS) entry which is preliminary data.</text>
</comment>
<evidence type="ECO:0000313" key="1">
    <source>
        <dbReference type="EMBL" id="MDJ1170667.1"/>
    </source>
</evidence>
<proteinExistence type="predicted"/>
<keyword evidence="2" id="KW-1185">Reference proteome</keyword>
<dbReference type="RefSeq" id="WP_283754426.1">
    <property type="nucleotide sequence ID" value="NZ_JAQOSP010000097.1"/>
</dbReference>
<accession>A0ABT7AUS6</accession>